<feature type="region of interest" description="Disordered" evidence="3">
    <location>
        <begin position="1242"/>
        <end position="1289"/>
    </location>
</feature>
<feature type="compositionally biased region" description="Polar residues" evidence="3">
    <location>
        <begin position="177"/>
        <end position="188"/>
    </location>
</feature>
<feature type="domain" description="BAT2 N-terminal" evidence="4">
    <location>
        <begin position="13"/>
        <end position="130"/>
    </location>
</feature>
<keyword evidence="2" id="KW-0175">Coiled coil</keyword>
<dbReference type="STRING" id="29655.A0A0K9PES8"/>
<name>A0A0K9PES8_ZOSMR</name>
<dbReference type="OMA" id="QHDGWEG"/>
<dbReference type="InterPro" id="IPR038808">
    <property type="entry name" value="MOS1-like"/>
</dbReference>
<dbReference type="OrthoDB" id="1939715at2759"/>
<dbReference type="PANTHER" id="PTHR34805">
    <property type="entry name" value="PROTEIN MODIFIER OF SNC1 1"/>
    <property type="match status" value="1"/>
</dbReference>
<evidence type="ECO:0000256" key="1">
    <source>
        <dbReference type="ARBA" id="ARBA00022553"/>
    </source>
</evidence>
<feature type="region of interest" description="Disordered" evidence="3">
    <location>
        <begin position="24"/>
        <end position="235"/>
    </location>
</feature>
<dbReference type="Pfam" id="PF07001">
    <property type="entry name" value="BAT2_N"/>
    <property type="match status" value="1"/>
</dbReference>
<gene>
    <name evidence="5" type="ORF">ZOSMA_262G00070</name>
</gene>
<keyword evidence="6" id="KW-1185">Reference proteome</keyword>
<feature type="compositionally biased region" description="Polar residues" evidence="3">
    <location>
        <begin position="145"/>
        <end position="158"/>
    </location>
</feature>
<evidence type="ECO:0000313" key="5">
    <source>
        <dbReference type="EMBL" id="KMZ67573.1"/>
    </source>
</evidence>
<evidence type="ECO:0000313" key="6">
    <source>
        <dbReference type="Proteomes" id="UP000036987"/>
    </source>
</evidence>
<dbReference type="EMBL" id="LFYR01000897">
    <property type="protein sequence ID" value="KMZ67573.1"/>
    <property type="molecule type" value="Genomic_DNA"/>
</dbReference>
<feature type="coiled-coil region" evidence="2">
    <location>
        <begin position="676"/>
        <end position="715"/>
    </location>
</feature>
<dbReference type="PANTHER" id="PTHR34805:SF1">
    <property type="entry name" value="PROTEIN MODIFIER OF SNC1 1"/>
    <property type="match status" value="1"/>
</dbReference>
<evidence type="ECO:0000259" key="4">
    <source>
        <dbReference type="Pfam" id="PF07001"/>
    </source>
</evidence>
<feature type="compositionally biased region" description="Basic and acidic residues" evidence="3">
    <location>
        <begin position="218"/>
        <end position="227"/>
    </location>
</feature>
<feature type="compositionally biased region" description="Polar residues" evidence="3">
    <location>
        <begin position="1275"/>
        <end position="1289"/>
    </location>
</feature>
<feature type="region of interest" description="Disordered" evidence="3">
    <location>
        <begin position="327"/>
        <end position="370"/>
    </location>
</feature>
<evidence type="ECO:0000256" key="2">
    <source>
        <dbReference type="SAM" id="Coils"/>
    </source>
</evidence>
<feature type="compositionally biased region" description="Polar residues" evidence="3">
    <location>
        <begin position="843"/>
        <end position="869"/>
    </location>
</feature>
<dbReference type="Proteomes" id="UP000036987">
    <property type="component" value="Unassembled WGS sequence"/>
</dbReference>
<feature type="region of interest" description="Disordered" evidence="3">
    <location>
        <begin position="1309"/>
        <end position="1484"/>
    </location>
</feature>
<feature type="region of interest" description="Disordered" evidence="3">
    <location>
        <begin position="1097"/>
        <end position="1120"/>
    </location>
</feature>
<feature type="compositionally biased region" description="Basic and acidic residues" evidence="3">
    <location>
        <begin position="1249"/>
        <end position="1267"/>
    </location>
</feature>
<evidence type="ECO:0000256" key="3">
    <source>
        <dbReference type="SAM" id="MobiDB-lite"/>
    </source>
</evidence>
<feature type="compositionally biased region" description="Polar residues" evidence="3">
    <location>
        <begin position="1100"/>
        <end position="1120"/>
    </location>
</feature>
<feature type="compositionally biased region" description="Polar residues" evidence="3">
    <location>
        <begin position="1413"/>
        <end position="1431"/>
    </location>
</feature>
<feature type="compositionally biased region" description="Polar residues" evidence="3">
    <location>
        <begin position="112"/>
        <end position="135"/>
    </location>
</feature>
<keyword evidence="1" id="KW-0597">Phosphoprotein</keyword>
<sequence length="1484" mass="163334">MASSLSNGERRWCSARKSGMTVLGKVPKPVNLPSQRLENHGLDPNVEIVPKGTLTWGSRPASTIQNAWGSSPQSSPNTDGGSSSCLDRRPSSGGSGRPSTADSDKTFEPVNSAWTLNSRPSSASGIVASNQSSIMTRPRSAETRPGSSQLSRFANSGPENLVPRGPSVIESLGHGSTEINDFTLTSGDFPTLGSEKNSEINGQTVNDNYEGRPSSAQDSRKTQKEQIEVSPKGSDAVNVTSEKEMANNRKIDTPHAGVGASPNIDNWHRDSQSSYSHSDMNISHQHINTWHGSPPVHNRPDGMWYRGVPPAGPYRPMGSHGNYPMEGFPYYPSQPPARPPNSQSDPRAGAILGGYPHKNGESFHSPMSSDSRMFAPPPVFPVRPGIYQGQIPYDGYYGPHPRMETPRETVVSNNFNNYQNQNTAKETDYVHARSSSFAGLGDHLEPTHHHKPHGDQYRPLFKQHVRCVVNATTNHNRKHISAGCNIPDVGKVKQTEAIMKNGDKEEKNTKDELEVVGDYFGATVNDLEGKVVNDNRVKIGGTVDYSNKKNAALEGKTQAISNNTQITNGFTERSISAKRNSTRGNTAKTVEVNDIAGSKKYNAVSFGDVSISTEKSYDESENQSLRDDSIFQNKTSVVKKSSKAGIQFSNPQIMRTSNNALNGSLSSDSADYKFQRAELKQMAKERAKQLQKEEEERINEQRSKAQAKLEELNIRTAGESSDRNSILVPQPNDALHTRPGHVPDRVLKPDAFISEESLLPPLASEVELFQKNVSPKVRHDGLIEPGLLSFEKKIEHGSSKHEQKTNTILVSGPSTNRSEIFYTEKSKKIQDSGGNKLAINQERSSLNSEVAAHTSLSSDHPTELSSHQIISHGIVSKQRQMGRKRQQNVQQEENPGGLSFSPVDRVESKVIHKSGSQSLLVVNDSKDAGDMLVQNKKKNNRDILSKNIKGKIPPASPLPIQSVAGISENTLESVQTGSVAAQVSQGDSTKSNSPTKSFGQNMFMVGDNHGNPNNQWKPHPPRKTTRNAQYRPVDKIHGTEVVWAPVKSFAKSESSVLPSNSTIEANIHSTVENGNVMLSNMKSKRAEIERYVPKFGKKISGQTSDQNQAPSVEATSNSEIGSSLGNVEVRSSVVKESELMATKKNLDHGRSSKHGKNQTSWRQCNSHEIAISDVAESFDANQTSGLDAIISQTFSSGDFEKRTHRVKSQTHKAHKSVGTNHHVISDGKNFVTESLESGTQISLGSNVDFDGKRSLKDENRNFGEHTRPQWKPKSQARSSHNSSVSGQRVVSQFQIGKEQSQLQVTINHQVGDKNNAAQESVIPEGRSTDHRETTRRQKKFNTGSLKEKNDPPNKNVLKTGDLIQSEIQTDWTDSGRVRQGQQSQHRGNFNREQENRRPSGQISGDKSKHASRYQYQKSGSQYKTTSDSGDQLNIEWNEEANDGFHKRGQFYRGRGQNQMRRGRHYHAQNSGPSRAAGYTHDNRE</sequence>
<protein>
    <recommendedName>
        <fullName evidence="4">BAT2 N-terminal domain-containing protein</fullName>
    </recommendedName>
</protein>
<feature type="compositionally biased region" description="Basic and acidic residues" evidence="3">
    <location>
        <begin position="1326"/>
        <end position="1335"/>
    </location>
</feature>
<dbReference type="InterPro" id="IPR009738">
    <property type="entry name" value="BAT2_N"/>
</dbReference>
<comment type="caution">
    <text evidence="5">The sequence shown here is derived from an EMBL/GenBank/DDBJ whole genome shotgun (WGS) entry which is preliminary data.</text>
</comment>
<accession>A0A0K9PES8</accession>
<proteinExistence type="predicted"/>
<feature type="region of interest" description="Disordered" evidence="3">
    <location>
        <begin position="977"/>
        <end position="1000"/>
    </location>
</feature>
<feature type="region of interest" description="Disordered" evidence="3">
    <location>
        <begin position="843"/>
        <end position="902"/>
    </location>
</feature>
<organism evidence="5 6">
    <name type="scientific">Zostera marina</name>
    <name type="common">Eelgrass</name>
    <dbReference type="NCBI Taxonomy" id="29655"/>
    <lineage>
        <taxon>Eukaryota</taxon>
        <taxon>Viridiplantae</taxon>
        <taxon>Streptophyta</taxon>
        <taxon>Embryophyta</taxon>
        <taxon>Tracheophyta</taxon>
        <taxon>Spermatophyta</taxon>
        <taxon>Magnoliopsida</taxon>
        <taxon>Liliopsida</taxon>
        <taxon>Zosteraceae</taxon>
        <taxon>Zostera</taxon>
    </lineage>
</organism>
<reference evidence="6" key="1">
    <citation type="journal article" date="2016" name="Nature">
        <title>The genome of the seagrass Zostera marina reveals angiosperm adaptation to the sea.</title>
        <authorList>
            <person name="Olsen J.L."/>
            <person name="Rouze P."/>
            <person name="Verhelst B."/>
            <person name="Lin Y.-C."/>
            <person name="Bayer T."/>
            <person name="Collen J."/>
            <person name="Dattolo E."/>
            <person name="De Paoli E."/>
            <person name="Dittami S."/>
            <person name="Maumus F."/>
            <person name="Michel G."/>
            <person name="Kersting A."/>
            <person name="Lauritano C."/>
            <person name="Lohaus R."/>
            <person name="Toepel M."/>
            <person name="Tonon T."/>
            <person name="Vanneste K."/>
            <person name="Amirebrahimi M."/>
            <person name="Brakel J."/>
            <person name="Bostroem C."/>
            <person name="Chovatia M."/>
            <person name="Grimwood J."/>
            <person name="Jenkins J.W."/>
            <person name="Jueterbock A."/>
            <person name="Mraz A."/>
            <person name="Stam W.T."/>
            <person name="Tice H."/>
            <person name="Bornberg-Bauer E."/>
            <person name="Green P.J."/>
            <person name="Pearson G.A."/>
            <person name="Procaccini G."/>
            <person name="Duarte C.M."/>
            <person name="Schmutz J."/>
            <person name="Reusch T.B.H."/>
            <person name="Van de Peer Y."/>
        </authorList>
    </citation>
    <scope>NUCLEOTIDE SEQUENCE [LARGE SCALE GENOMIC DNA]</scope>
    <source>
        <strain evidence="6">cv. Finnish</strain>
    </source>
</reference>
<dbReference type="GO" id="GO:0040029">
    <property type="term" value="P:epigenetic regulation of gene expression"/>
    <property type="evidence" value="ECO:0000318"/>
    <property type="project" value="GO_Central"/>
</dbReference>
<feature type="compositionally biased region" description="Polar residues" evidence="3">
    <location>
        <begin position="60"/>
        <end position="85"/>
    </location>
</feature>